<proteinExistence type="predicted"/>
<protein>
    <recommendedName>
        <fullName evidence="4">SMP-30/Gluconolaconase/LRE-like region-containing protein</fullName>
    </recommendedName>
</protein>
<organism evidence="2 3">
    <name type="scientific">Lentzea roselyniae</name>
    <dbReference type="NCBI Taxonomy" id="531940"/>
    <lineage>
        <taxon>Bacteria</taxon>
        <taxon>Bacillati</taxon>
        <taxon>Actinomycetota</taxon>
        <taxon>Actinomycetes</taxon>
        <taxon>Pseudonocardiales</taxon>
        <taxon>Pseudonocardiaceae</taxon>
        <taxon>Lentzea</taxon>
    </lineage>
</organism>
<dbReference type="PANTHER" id="PTHR31460">
    <property type="match status" value="1"/>
</dbReference>
<dbReference type="SUPFAM" id="SSF63829">
    <property type="entry name" value="Calcium-dependent phosphotriesterase"/>
    <property type="match status" value="1"/>
</dbReference>
<evidence type="ECO:0000256" key="1">
    <source>
        <dbReference type="SAM" id="SignalP"/>
    </source>
</evidence>
<keyword evidence="1" id="KW-0732">Signal</keyword>
<gene>
    <name evidence="2" type="ORF">GCM10022267_48410</name>
</gene>
<sequence>MRVALAVMAALLLVTGTAAATPRHIEAVAESLHPEGVQWDPTRGQFLVSSLRHGTVSLVSTTGRVRTLVSGTKMVSTFGVQVDRGRLLVAFGDIGYGERQDPGQSGLGIFDLRTGRTISLIDIPNGANDVAVDPSGNAYVTGTRGDTIWKVDRAGTVSAFAKDPRLGGASFGNNGIVWDPRGFLITGHYTNGTLFKVTRGHVEELPAPKLPGADGLTLTPQGLVVVTNKLAAPGKNAVTVLDTRTWQVKSQRDWKTAPTTAARTPHGTYVLSGYIDVLAGGSTTDEFRLDR</sequence>
<dbReference type="Gene3D" id="2.120.10.30">
    <property type="entry name" value="TolB, C-terminal domain"/>
    <property type="match status" value="1"/>
</dbReference>
<feature type="chain" id="PRO_5045902767" description="SMP-30/Gluconolaconase/LRE-like region-containing protein" evidence="1">
    <location>
        <begin position="21"/>
        <end position="291"/>
    </location>
</feature>
<feature type="signal peptide" evidence="1">
    <location>
        <begin position="1"/>
        <end position="20"/>
    </location>
</feature>
<keyword evidence="3" id="KW-1185">Reference proteome</keyword>
<dbReference type="EMBL" id="BAABBE010000013">
    <property type="protein sequence ID" value="GAA3656526.1"/>
    <property type="molecule type" value="Genomic_DNA"/>
</dbReference>
<accession>A0ABP7BDX6</accession>
<dbReference type="Proteomes" id="UP001500711">
    <property type="component" value="Unassembled WGS sequence"/>
</dbReference>
<comment type="caution">
    <text evidence="2">The sequence shown here is derived from an EMBL/GenBank/DDBJ whole genome shotgun (WGS) entry which is preliminary data.</text>
</comment>
<dbReference type="PANTHER" id="PTHR31460:SF3">
    <property type="entry name" value="MESOCENTIN"/>
    <property type="match status" value="1"/>
</dbReference>
<evidence type="ECO:0000313" key="3">
    <source>
        <dbReference type="Proteomes" id="UP001500711"/>
    </source>
</evidence>
<dbReference type="RefSeq" id="WP_346132069.1">
    <property type="nucleotide sequence ID" value="NZ_BAABBE010000013.1"/>
</dbReference>
<evidence type="ECO:0008006" key="4">
    <source>
        <dbReference type="Google" id="ProtNLM"/>
    </source>
</evidence>
<name>A0ABP7BDX6_9PSEU</name>
<reference evidence="3" key="1">
    <citation type="journal article" date="2019" name="Int. J. Syst. Evol. Microbiol.">
        <title>The Global Catalogue of Microorganisms (GCM) 10K type strain sequencing project: providing services to taxonomists for standard genome sequencing and annotation.</title>
        <authorList>
            <consortium name="The Broad Institute Genomics Platform"/>
            <consortium name="The Broad Institute Genome Sequencing Center for Infectious Disease"/>
            <person name="Wu L."/>
            <person name="Ma J."/>
        </authorList>
    </citation>
    <scope>NUCLEOTIDE SEQUENCE [LARGE SCALE GENOMIC DNA]</scope>
    <source>
        <strain evidence="3">JCM 17494</strain>
    </source>
</reference>
<dbReference type="InterPro" id="IPR053224">
    <property type="entry name" value="Sensory_adhesion_molecule"/>
</dbReference>
<dbReference type="InterPro" id="IPR011042">
    <property type="entry name" value="6-blade_b-propeller_TolB-like"/>
</dbReference>
<evidence type="ECO:0000313" key="2">
    <source>
        <dbReference type="EMBL" id="GAA3656526.1"/>
    </source>
</evidence>